<evidence type="ECO:0000313" key="3">
    <source>
        <dbReference type="Proteomes" id="UP001153069"/>
    </source>
</evidence>
<dbReference type="GO" id="GO:0005739">
    <property type="term" value="C:mitochondrion"/>
    <property type="evidence" value="ECO:0007669"/>
    <property type="project" value="TreeGrafter"/>
</dbReference>
<dbReference type="PROSITE" id="PS00092">
    <property type="entry name" value="N6_MTASE"/>
    <property type="match status" value="1"/>
</dbReference>
<dbReference type="InterPro" id="IPR050320">
    <property type="entry name" value="N5-glutamine_MTase"/>
</dbReference>
<dbReference type="AlphaFoldDB" id="A0A9N8DT46"/>
<dbReference type="Proteomes" id="UP001153069">
    <property type="component" value="Unassembled WGS sequence"/>
</dbReference>
<dbReference type="GO" id="GO:0008168">
    <property type="term" value="F:methyltransferase activity"/>
    <property type="evidence" value="ECO:0007669"/>
    <property type="project" value="InterPro"/>
</dbReference>
<dbReference type="GO" id="GO:0032259">
    <property type="term" value="P:methylation"/>
    <property type="evidence" value="ECO:0007669"/>
    <property type="project" value="InterPro"/>
</dbReference>
<dbReference type="PANTHER" id="PTHR18895:SF74">
    <property type="entry name" value="MTRF1L RELEASE FACTOR GLUTAMINE METHYLTRANSFERASE"/>
    <property type="match status" value="1"/>
</dbReference>
<evidence type="ECO:0000256" key="1">
    <source>
        <dbReference type="SAM" id="SignalP"/>
    </source>
</evidence>
<dbReference type="OrthoDB" id="269872at2759"/>
<protein>
    <submittedName>
        <fullName evidence="2">Methylates the class 1 translation termination release factors RF1 PrfA and RF2 PrfB on the glutamine residue of the universally conserved GGQ motif By similarity</fullName>
    </submittedName>
</protein>
<feature type="chain" id="PRO_5040222934" evidence="1">
    <location>
        <begin position="19"/>
        <end position="622"/>
    </location>
</feature>
<dbReference type="GO" id="GO:0003676">
    <property type="term" value="F:nucleic acid binding"/>
    <property type="evidence" value="ECO:0007669"/>
    <property type="project" value="InterPro"/>
</dbReference>
<keyword evidence="3" id="KW-1185">Reference proteome</keyword>
<dbReference type="PANTHER" id="PTHR18895">
    <property type="entry name" value="HEMK METHYLTRANSFERASE"/>
    <property type="match status" value="1"/>
</dbReference>
<gene>
    <name evidence="2" type="ORF">SEMRO_352_G124180.1</name>
</gene>
<organism evidence="2 3">
    <name type="scientific">Seminavis robusta</name>
    <dbReference type="NCBI Taxonomy" id="568900"/>
    <lineage>
        <taxon>Eukaryota</taxon>
        <taxon>Sar</taxon>
        <taxon>Stramenopiles</taxon>
        <taxon>Ochrophyta</taxon>
        <taxon>Bacillariophyta</taxon>
        <taxon>Bacillariophyceae</taxon>
        <taxon>Bacillariophycidae</taxon>
        <taxon>Naviculales</taxon>
        <taxon>Naviculaceae</taxon>
        <taxon>Seminavis</taxon>
    </lineage>
</organism>
<dbReference type="InterPro" id="IPR002052">
    <property type="entry name" value="DNA_methylase_N6_adenine_CS"/>
</dbReference>
<accession>A0A9N8DT46</accession>
<name>A0A9N8DT46_9STRA</name>
<reference evidence="2" key="1">
    <citation type="submission" date="2020-06" db="EMBL/GenBank/DDBJ databases">
        <authorList>
            <consortium name="Plant Systems Biology data submission"/>
        </authorList>
    </citation>
    <scope>NUCLEOTIDE SEQUENCE</scope>
    <source>
        <strain evidence="2">D6</strain>
    </source>
</reference>
<sequence length="622" mass="69153">MAQWFCLLSLALLSSGTGFVGVTRPSVRRRIRLSNHQSDASSSLQEAYQEAREIRTLQGHESALLRYQQILKDNPDDWTAGTRIAAAQSSPRRQDLACNATLDDVMSNKSEIQLLQKMLSEHNYTHQRICDFFGIKTKHEDPTSSWYCSCEGGPLFLTPATPGSVSKYNHPLAAHQNQKQQVPSAVACLITLFLLSLAVPKKLLEASIGEESMQRMQKVGWVYPCEINSELMVPYVHVFPVDFVSPIATVGRRKTLWFVTDLHPRVLSATTVGTGTDKGNAVMYIGPDSLALAQHFDPYSYLSQRNCYSDTTSPPTILNGLDLCTGSGIQALAAITQWKLKLESSSATSSRHQTRLHMTAVDINPRALRFTLFNAILNGLEHHIQLVQADLVSGSIIVGKTHDQQNLEDYFREGNRKYQLILANPPFLPVPPPPSDAHKSSSEMVDAIDQRYGLFSSGGASGEVVLQRIIEVASRHLEVDGVAGVVSEFFLQSQDPHYERFSKWWTGVQSSSSKAPGRAVLFVNENPITAQAYAERRADNPQEAEVWMDHLKSLNVTTASPGMLYTQKQPPPAAMHRDLDLMIVKVPKTSQGSVWTPSNYDATQYTQLTTRKIFDWPLNGDR</sequence>
<dbReference type="EMBL" id="CAICTM010000351">
    <property type="protein sequence ID" value="CAB9508563.1"/>
    <property type="molecule type" value="Genomic_DNA"/>
</dbReference>
<proteinExistence type="predicted"/>
<dbReference type="Gene3D" id="3.40.50.150">
    <property type="entry name" value="Vaccinia Virus protein VP39"/>
    <property type="match status" value="1"/>
</dbReference>
<keyword evidence="1" id="KW-0732">Signal</keyword>
<comment type="caution">
    <text evidence="2">The sequence shown here is derived from an EMBL/GenBank/DDBJ whole genome shotgun (WGS) entry which is preliminary data.</text>
</comment>
<dbReference type="SUPFAM" id="SSF53335">
    <property type="entry name" value="S-adenosyl-L-methionine-dependent methyltransferases"/>
    <property type="match status" value="1"/>
</dbReference>
<dbReference type="InterPro" id="IPR029063">
    <property type="entry name" value="SAM-dependent_MTases_sf"/>
</dbReference>
<feature type="signal peptide" evidence="1">
    <location>
        <begin position="1"/>
        <end position="18"/>
    </location>
</feature>
<evidence type="ECO:0000313" key="2">
    <source>
        <dbReference type="EMBL" id="CAB9508563.1"/>
    </source>
</evidence>